<reference evidence="10 11" key="1">
    <citation type="journal article" date="2012" name="Genome Biol.">
        <title>Genome and low-iron response of an oceanic diatom adapted to chronic iron limitation.</title>
        <authorList>
            <person name="Lommer M."/>
            <person name="Specht M."/>
            <person name="Roy A.S."/>
            <person name="Kraemer L."/>
            <person name="Andreson R."/>
            <person name="Gutowska M.A."/>
            <person name="Wolf J."/>
            <person name="Bergner S.V."/>
            <person name="Schilhabel M.B."/>
            <person name="Klostermeier U.C."/>
            <person name="Beiko R.G."/>
            <person name="Rosenstiel P."/>
            <person name="Hippler M."/>
            <person name="Laroche J."/>
        </authorList>
    </citation>
    <scope>NUCLEOTIDE SEQUENCE [LARGE SCALE GENOMIC DNA]</scope>
    <source>
        <strain evidence="10 11">CCMP1005</strain>
    </source>
</reference>
<dbReference type="Proteomes" id="UP000266841">
    <property type="component" value="Unassembled WGS sequence"/>
</dbReference>
<dbReference type="eggNOG" id="KOG1311">
    <property type="taxonomic scope" value="Eukaryota"/>
</dbReference>
<keyword evidence="3 7" id="KW-0812">Transmembrane</keyword>
<evidence type="ECO:0000256" key="6">
    <source>
        <dbReference type="ARBA" id="ARBA00023315"/>
    </source>
</evidence>
<evidence type="ECO:0000313" key="11">
    <source>
        <dbReference type="Proteomes" id="UP000266841"/>
    </source>
</evidence>
<dbReference type="EC" id="2.3.1.225" evidence="7"/>
<dbReference type="GO" id="GO:0016020">
    <property type="term" value="C:membrane"/>
    <property type="evidence" value="ECO:0007669"/>
    <property type="project" value="UniProtKB-SubCell"/>
</dbReference>
<comment type="similarity">
    <text evidence="7">Belongs to the DHHC palmitoyltransferase family.</text>
</comment>
<evidence type="ECO:0000256" key="5">
    <source>
        <dbReference type="ARBA" id="ARBA00023136"/>
    </source>
</evidence>
<accession>K0STV8</accession>
<comment type="catalytic activity">
    <reaction evidence="7">
        <text>L-cysteinyl-[protein] + hexadecanoyl-CoA = S-hexadecanoyl-L-cysteinyl-[protein] + CoA</text>
        <dbReference type="Rhea" id="RHEA:36683"/>
        <dbReference type="Rhea" id="RHEA-COMP:10131"/>
        <dbReference type="Rhea" id="RHEA-COMP:11032"/>
        <dbReference type="ChEBI" id="CHEBI:29950"/>
        <dbReference type="ChEBI" id="CHEBI:57287"/>
        <dbReference type="ChEBI" id="CHEBI:57379"/>
        <dbReference type="ChEBI" id="CHEBI:74151"/>
        <dbReference type="EC" id="2.3.1.225"/>
    </reaction>
</comment>
<comment type="subcellular location">
    <subcellularLocation>
        <location evidence="1">Membrane</location>
        <topology evidence="1">Multi-pass membrane protein</topology>
    </subcellularLocation>
</comment>
<keyword evidence="6 7" id="KW-0012">Acyltransferase</keyword>
<dbReference type="Pfam" id="PF01529">
    <property type="entry name" value="DHHC"/>
    <property type="match status" value="1"/>
</dbReference>
<evidence type="ECO:0000256" key="4">
    <source>
        <dbReference type="ARBA" id="ARBA00022989"/>
    </source>
</evidence>
<comment type="domain">
    <text evidence="7">The DHHC domain is required for palmitoyltransferase activity.</text>
</comment>
<feature type="coiled-coil region" evidence="8">
    <location>
        <begin position="106"/>
        <end position="133"/>
    </location>
</feature>
<dbReference type="InterPro" id="IPR001594">
    <property type="entry name" value="Palmitoyltrfase_DHHC"/>
</dbReference>
<dbReference type="PROSITE" id="PS50216">
    <property type="entry name" value="DHHC"/>
    <property type="match status" value="1"/>
</dbReference>
<dbReference type="GO" id="GO:0019706">
    <property type="term" value="F:protein-cysteine S-palmitoyltransferase activity"/>
    <property type="evidence" value="ECO:0007669"/>
    <property type="project" value="UniProtKB-EC"/>
</dbReference>
<feature type="transmembrane region" description="Helical" evidence="7">
    <location>
        <begin position="263"/>
        <end position="283"/>
    </location>
</feature>
<evidence type="ECO:0000256" key="1">
    <source>
        <dbReference type="ARBA" id="ARBA00004141"/>
    </source>
</evidence>
<organism evidence="10 11">
    <name type="scientific">Thalassiosira oceanica</name>
    <name type="common">Marine diatom</name>
    <dbReference type="NCBI Taxonomy" id="159749"/>
    <lineage>
        <taxon>Eukaryota</taxon>
        <taxon>Sar</taxon>
        <taxon>Stramenopiles</taxon>
        <taxon>Ochrophyta</taxon>
        <taxon>Bacillariophyta</taxon>
        <taxon>Coscinodiscophyceae</taxon>
        <taxon>Thalassiosirophycidae</taxon>
        <taxon>Thalassiosirales</taxon>
        <taxon>Thalassiosiraceae</taxon>
        <taxon>Thalassiosira</taxon>
    </lineage>
</organism>
<evidence type="ECO:0000256" key="2">
    <source>
        <dbReference type="ARBA" id="ARBA00022679"/>
    </source>
</evidence>
<dbReference type="OrthoDB" id="331948at2759"/>
<gene>
    <name evidence="10" type="ORF">THAOC_14809</name>
</gene>
<evidence type="ECO:0000256" key="3">
    <source>
        <dbReference type="ARBA" id="ARBA00022692"/>
    </source>
</evidence>
<keyword evidence="5 7" id="KW-0472">Membrane</keyword>
<dbReference type="InterPro" id="IPR039859">
    <property type="entry name" value="PFA4/ZDH16/20/ERF2-like"/>
</dbReference>
<comment type="caution">
    <text evidence="10">The sequence shown here is derived from an EMBL/GenBank/DDBJ whole genome shotgun (WGS) entry which is preliminary data.</text>
</comment>
<evidence type="ECO:0000259" key="9">
    <source>
        <dbReference type="Pfam" id="PF01529"/>
    </source>
</evidence>
<protein>
    <recommendedName>
        <fullName evidence="7">Palmitoyltransferase</fullName>
        <ecNumber evidence="7">2.3.1.225</ecNumber>
    </recommendedName>
</protein>
<sequence>MDFVTTVRPFFGLSLTLICVSSYYTTFRESVVRMRWCREDEECSWMWLHDLLVPFFGLNIFINYLRCCFESPGFVVEKSELQNMKNHVRDDYTFGGCCCLTSRINLAREHARSEEAFKEHAELEKQLQDADASKGGVKIVYYPSPETTVCKKSGVTRPARAHYCRVLERNVLEYDHHCPWVNNCIGKYNYRYFIQLLSYLIGGCLYGVGLLGAEFYVVMRRHFVTYGFRPLGARYTTGLLDLPPPWALLDQYRSNGRIDDEEVLRMAFPLMAGVGLVLCLIILPHLRLGGLTTVERLGRHDIVGLAVNPYHR</sequence>
<evidence type="ECO:0000256" key="8">
    <source>
        <dbReference type="SAM" id="Coils"/>
    </source>
</evidence>
<feature type="transmembrane region" description="Helical" evidence="7">
    <location>
        <begin position="6"/>
        <end position="24"/>
    </location>
</feature>
<evidence type="ECO:0000256" key="7">
    <source>
        <dbReference type="RuleBase" id="RU079119"/>
    </source>
</evidence>
<keyword evidence="4 7" id="KW-1133">Transmembrane helix</keyword>
<dbReference type="EMBL" id="AGNL01017237">
    <property type="protein sequence ID" value="EJK64451.1"/>
    <property type="molecule type" value="Genomic_DNA"/>
</dbReference>
<dbReference type="PANTHER" id="PTHR12246">
    <property type="entry name" value="PALMITOYLTRANSFERASE ZDHHC16"/>
    <property type="match status" value="1"/>
</dbReference>
<proteinExistence type="inferred from homology"/>
<keyword evidence="11" id="KW-1185">Reference proteome</keyword>
<name>K0STV8_THAOC</name>
<keyword evidence="2 7" id="KW-0808">Transferase</keyword>
<dbReference type="AlphaFoldDB" id="K0STV8"/>
<evidence type="ECO:0000313" key="10">
    <source>
        <dbReference type="EMBL" id="EJK64451.1"/>
    </source>
</evidence>
<feature type="transmembrane region" description="Helical" evidence="7">
    <location>
        <begin position="192"/>
        <end position="219"/>
    </location>
</feature>
<feature type="domain" description="Palmitoyltransferase DHHC" evidence="9">
    <location>
        <begin position="146"/>
        <end position="217"/>
    </location>
</feature>
<keyword evidence="8" id="KW-0175">Coiled coil</keyword>